<organism evidence="2">
    <name type="scientific">viral metagenome</name>
    <dbReference type="NCBI Taxonomy" id="1070528"/>
    <lineage>
        <taxon>unclassified sequences</taxon>
        <taxon>metagenomes</taxon>
        <taxon>organismal metagenomes</taxon>
    </lineage>
</organism>
<keyword evidence="1" id="KW-1133">Transmembrane helix</keyword>
<keyword evidence="1" id="KW-0472">Membrane</keyword>
<feature type="transmembrane region" description="Helical" evidence="1">
    <location>
        <begin position="6"/>
        <end position="25"/>
    </location>
</feature>
<reference evidence="2" key="1">
    <citation type="submission" date="2020-03" db="EMBL/GenBank/DDBJ databases">
        <title>The deep terrestrial virosphere.</title>
        <authorList>
            <person name="Holmfeldt K."/>
            <person name="Nilsson E."/>
            <person name="Simone D."/>
            <person name="Lopez-Fernandez M."/>
            <person name="Wu X."/>
            <person name="de Brujin I."/>
            <person name="Lundin D."/>
            <person name="Andersson A."/>
            <person name="Bertilsson S."/>
            <person name="Dopson M."/>
        </authorList>
    </citation>
    <scope>NUCLEOTIDE SEQUENCE</scope>
    <source>
        <strain evidence="2">MM415A00937</strain>
    </source>
</reference>
<evidence type="ECO:0000313" key="2">
    <source>
        <dbReference type="EMBL" id="QJA79177.1"/>
    </source>
</evidence>
<keyword evidence="1" id="KW-0812">Transmembrane</keyword>
<gene>
    <name evidence="2" type="ORF">MM415A00937_0007</name>
</gene>
<evidence type="ECO:0000256" key="1">
    <source>
        <dbReference type="SAM" id="Phobius"/>
    </source>
</evidence>
<accession>A0A6M3KBA7</accession>
<sequence>MKKILYALAVATAAVIIGTCGLFIYRDHQEQVEKQELSDRLKRYESLQHEIECKREVAFWDNWNRDELVRKYGDYAETHIDSCRWLYGL</sequence>
<protein>
    <submittedName>
        <fullName evidence="2">Uncharacterized protein</fullName>
    </submittedName>
</protein>
<dbReference type="AlphaFoldDB" id="A0A6M3KBA7"/>
<name>A0A6M3KBA7_9ZZZZ</name>
<dbReference type="EMBL" id="MT142370">
    <property type="protein sequence ID" value="QJA79177.1"/>
    <property type="molecule type" value="Genomic_DNA"/>
</dbReference>
<proteinExistence type="predicted"/>